<dbReference type="PRINTS" id="PR00723">
    <property type="entry name" value="SUBTILISIN"/>
</dbReference>
<dbReference type="Pfam" id="PF00082">
    <property type="entry name" value="Peptidase_S8"/>
    <property type="match status" value="1"/>
</dbReference>
<evidence type="ECO:0000256" key="6">
    <source>
        <dbReference type="RuleBase" id="RU003355"/>
    </source>
</evidence>
<evidence type="ECO:0000256" key="7">
    <source>
        <dbReference type="SAM" id="MobiDB-lite"/>
    </source>
</evidence>
<keyword evidence="10" id="KW-1185">Reference proteome</keyword>
<keyword evidence="4 5" id="KW-0720">Serine protease</keyword>
<dbReference type="EMBL" id="JAERRF010000006">
    <property type="protein sequence ID" value="MBL1097411.1"/>
    <property type="molecule type" value="Genomic_DNA"/>
</dbReference>
<evidence type="ECO:0000256" key="4">
    <source>
        <dbReference type="ARBA" id="ARBA00022825"/>
    </source>
</evidence>
<comment type="similarity">
    <text evidence="1 5 6">Belongs to the peptidase S8 family.</text>
</comment>
<keyword evidence="2 5" id="KW-0645">Protease</keyword>
<sequence length="445" mass="46720">MTNGPMGRRPFGSEPPERADSPMMRQNTEYTGRYVVLLDQQEPQRGIDALQSSVGIQSVERVRGAEAEDATELLQRPDTSVLFDDLATAVVEVRPDQRHALVTTAEAESTIIAAEPERMVYTSVITEPQRTLTGFFPTYRSDEDEVNRHTRAELAASLGPAWDEQNTTWGLQAIRANWSTLTGRAVKVAVLDTGVDTDHPDLTGCLEATASFVPGETVEDGNGHGSHCIGTVAGPAKPEHAPRYGVAGEARVLAGKVLSDRGVGTDGQILAGMAWAVSHGARVVSMSLGAPVEPGELFPQTYENVALRALGRGTLIVAAAGNESRRPRVITPVGRPANCPSILAVAALGKDLATAWFSCGAINGPGGEVNIAAPGVDIFSVAPDGTYQTLSGTSMATPHAAGVVALMVQAHPEATAADLRSRLLSSAYPLPQPVADIGSGLLQSP</sequence>
<dbReference type="PANTHER" id="PTHR43806:SF11">
    <property type="entry name" value="CEREVISIN-RELATED"/>
    <property type="match status" value="1"/>
</dbReference>
<feature type="active site" description="Charge relay system" evidence="5">
    <location>
        <position position="192"/>
    </location>
</feature>
<reference evidence="9 10" key="1">
    <citation type="submission" date="2021-01" db="EMBL/GenBank/DDBJ databases">
        <title>WGS of actinomycetes isolated from Thailand.</title>
        <authorList>
            <person name="Thawai C."/>
        </authorList>
    </citation>
    <scope>NUCLEOTIDE SEQUENCE [LARGE SCALE GENOMIC DNA]</scope>
    <source>
        <strain evidence="9 10">CA1R205</strain>
    </source>
</reference>
<feature type="domain" description="Peptidase S8/S53" evidence="8">
    <location>
        <begin position="183"/>
        <end position="427"/>
    </location>
</feature>
<evidence type="ECO:0000256" key="2">
    <source>
        <dbReference type="ARBA" id="ARBA00022670"/>
    </source>
</evidence>
<dbReference type="InterPro" id="IPR050131">
    <property type="entry name" value="Peptidase_S8_subtilisin-like"/>
</dbReference>
<dbReference type="SUPFAM" id="SSF52743">
    <property type="entry name" value="Subtilisin-like"/>
    <property type="match status" value="1"/>
</dbReference>
<feature type="active site" description="Charge relay system" evidence="5">
    <location>
        <position position="394"/>
    </location>
</feature>
<dbReference type="Gene3D" id="3.40.50.200">
    <property type="entry name" value="Peptidase S8/S53 domain"/>
    <property type="match status" value="1"/>
</dbReference>
<dbReference type="InterPro" id="IPR036852">
    <property type="entry name" value="Peptidase_S8/S53_dom_sf"/>
</dbReference>
<evidence type="ECO:0000256" key="1">
    <source>
        <dbReference type="ARBA" id="ARBA00011073"/>
    </source>
</evidence>
<keyword evidence="3 5" id="KW-0378">Hydrolase</keyword>
<evidence type="ECO:0000313" key="10">
    <source>
        <dbReference type="Proteomes" id="UP000634229"/>
    </source>
</evidence>
<dbReference type="PROSITE" id="PS00138">
    <property type="entry name" value="SUBTILASE_SER"/>
    <property type="match status" value="1"/>
</dbReference>
<evidence type="ECO:0000256" key="5">
    <source>
        <dbReference type="PROSITE-ProRule" id="PRU01240"/>
    </source>
</evidence>
<dbReference type="InterPro" id="IPR023827">
    <property type="entry name" value="Peptidase_S8_Asp-AS"/>
</dbReference>
<dbReference type="Proteomes" id="UP000634229">
    <property type="component" value="Unassembled WGS sequence"/>
</dbReference>
<dbReference type="PROSITE" id="PS51892">
    <property type="entry name" value="SUBTILASE"/>
    <property type="match status" value="1"/>
</dbReference>
<evidence type="ECO:0000313" key="9">
    <source>
        <dbReference type="EMBL" id="MBL1097411.1"/>
    </source>
</evidence>
<accession>A0ABS1NBF5</accession>
<organism evidence="9 10">
    <name type="scientific">Streptomyces coffeae</name>
    <dbReference type="NCBI Taxonomy" id="621382"/>
    <lineage>
        <taxon>Bacteria</taxon>
        <taxon>Bacillati</taxon>
        <taxon>Actinomycetota</taxon>
        <taxon>Actinomycetes</taxon>
        <taxon>Kitasatosporales</taxon>
        <taxon>Streptomycetaceae</taxon>
        <taxon>Streptomyces</taxon>
    </lineage>
</organism>
<dbReference type="PROSITE" id="PS00136">
    <property type="entry name" value="SUBTILASE_ASP"/>
    <property type="match status" value="1"/>
</dbReference>
<dbReference type="InterPro" id="IPR015500">
    <property type="entry name" value="Peptidase_S8_subtilisin-rel"/>
</dbReference>
<name>A0ABS1NBF5_9ACTN</name>
<protein>
    <submittedName>
        <fullName evidence="9">S8 family serine peptidase</fullName>
    </submittedName>
</protein>
<evidence type="ECO:0000256" key="3">
    <source>
        <dbReference type="ARBA" id="ARBA00022801"/>
    </source>
</evidence>
<feature type="active site" description="Charge relay system" evidence="5">
    <location>
        <position position="224"/>
    </location>
</feature>
<dbReference type="InterPro" id="IPR000209">
    <property type="entry name" value="Peptidase_S8/S53_dom"/>
</dbReference>
<gene>
    <name evidence="9" type="ORF">JK363_12130</name>
</gene>
<dbReference type="PANTHER" id="PTHR43806">
    <property type="entry name" value="PEPTIDASE S8"/>
    <property type="match status" value="1"/>
</dbReference>
<dbReference type="InterPro" id="IPR023828">
    <property type="entry name" value="Peptidase_S8_Ser-AS"/>
</dbReference>
<proteinExistence type="inferred from homology"/>
<dbReference type="RefSeq" id="WP_201874674.1">
    <property type="nucleotide sequence ID" value="NZ_JAERRF010000006.1"/>
</dbReference>
<dbReference type="CDD" id="cd07480">
    <property type="entry name" value="Peptidases_S8_12"/>
    <property type="match status" value="1"/>
</dbReference>
<feature type="region of interest" description="Disordered" evidence="7">
    <location>
        <begin position="1"/>
        <end position="23"/>
    </location>
</feature>
<comment type="caution">
    <text evidence="9">The sequence shown here is derived from an EMBL/GenBank/DDBJ whole genome shotgun (WGS) entry which is preliminary data.</text>
</comment>
<evidence type="ECO:0000259" key="8">
    <source>
        <dbReference type="Pfam" id="PF00082"/>
    </source>
</evidence>